<name>A0ABX7BUR3_9HYPH</name>
<evidence type="ECO:0000256" key="1">
    <source>
        <dbReference type="SAM" id="SignalP"/>
    </source>
</evidence>
<accession>A0ABX7BUR3</accession>
<organism evidence="2 3">
    <name type="scientific">Devosia oryziradicis</name>
    <dbReference type="NCBI Taxonomy" id="2801335"/>
    <lineage>
        <taxon>Bacteria</taxon>
        <taxon>Pseudomonadati</taxon>
        <taxon>Pseudomonadota</taxon>
        <taxon>Alphaproteobacteria</taxon>
        <taxon>Hyphomicrobiales</taxon>
        <taxon>Devosiaceae</taxon>
        <taxon>Devosia</taxon>
    </lineage>
</organism>
<reference evidence="2 3" key="1">
    <citation type="submission" date="2021-01" db="EMBL/GenBank/DDBJ databases">
        <title>Genome seq and assembly of Devosia sp. G19.</title>
        <authorList>
            <person name="Chhetri G."/>
        </authorList>
    </citation>
    <scope>NUCLEOTIDE SEQUENCE [LARGE SCALE GENOMIC DNA]</scope>
    <source>
        <strain evidence="2 3">G19</strain>
    </source>
</reference>
<feature type="signal peptide" evidence="1">
    <location>
        <begin position="1"/>
        <end position="20"/>
    </location>
</feature>
<feature type="chain" id="PRO_5046365917" evidence="1">
    <location>
        <begin position="21"/>
        <end position="131"/>
    </location>
</feature>
<dbReference type="RefSeq" id="WP_201654648.1">
    <property type="nucleotide sequence ID" value="NZ_CP068047.1"/>
</dbReference>
<dbReference type="Proteomes" id="UP000595460">
    <property type="component" value="Chromosome"/>
</dbReference>
<keyword evidence="3" id="KW-1185">Reference proteome</keyword>
<dbReference type="EMBL" id="CP068047">
    <property type="protein sequence ID" value="QQR35293.1"/>
    <property type="molecule type" value="Genomic_DNA"/>
</dbReference>
<protein>
    <submittedName>
        <fullName evidence="2">Uncharacterized protein</fullName>
    </submittedName>
</protein>
<gene>
    <name evidence="2" type="ORF">JI749_13105</name>
</gene>
<evidence type="ECO:0000313" key="3">
    <source>
        <dbReference type="Proteomes" id="UP000595460"/>
    </source>
</evidence>
<proteinExistence type="predicted"/>
<keyword evidence="1" id="KW-0732">Signal</keyword>
<evidence type="ECO:0000313" key="2">
    <source>
        <dbReference type="EMBL" id="QQR35293.1"/>
    </source>
</evidence>
<sequence>MRQSILALAAVIVLSAPAAATEWIYCGDTAGEVQIGLLAGHFQFLEVNRANFSVGDEQWSTNPELEPGKPIAIGQHYSGDNQLLIDLTDVNAEETLAELRIFTADEGEDYVQGGVLRVPGYGAWVVSCEGP</sequence>